<accession>A0AA47EKB2</accession>
<reference evidence="1" key="1">
    <citation type="submission" date="2021-11" db="EMBL/GenBank/DDBJ databases">
        <title>Clostridia strains as spoilage organisms.</title>
        <authorList>
            <person name="Wambui J."/>
            <person name="Stevens M.J.A."/>
            <person name="Stephan R."/>
        </authorList>
    </citation>
    <scope>NUCLEOTIDE SEQUENCE</scope>
    <source>
        <strain evidence="1">CF009</strain>
    </source>
</reference>
<dbReference type="EMBL" id="CP086239">
    <property type="protein sequence ID" value="WAG61797.1"/>
    <property type="molecule type" value="Genomic_DNA"/>
</dbReference>
<sequence>MIDSIEKFLQEENPALYDFKNQFQNPNEDNDNSIRKYFLYKLYSRDCDKCQLAYDIYNRLWGWPLEVNYNYRLVKLNNSKVLLGTETINSFWTTYKVVLQTFYHDYKDEFHNQNPDKGYRAQGKVLYEWLSNKEQIKEVEKKIIDKQGEFKIYEELCKFSQLTHSIGNFTLIPVGFNAVKGTRWDVQDYFDLFLDKWKTGEWMIDQNKFKPYLKKFLLEDYCPNNEIISLFKNVNRQGNQKIDGHSEIIDKTSIDEGKKIYSIKPSDNEELYNYLYNVNHLIEERGKKIVENLKK</sequence>
<gene>
    <name evidence="1" type="ORF">LL038_06005</name>
</gene>
<dbReference type="Proteomes" id="UP001164733">
    <property type="component" value="Chromosome"/>
</dbReference>
<dbReference type="RefSeq" id="WP_216121387.1">
    <property type="nucleotide sequence ID" value="NZ_CP086239.1"/>
</dbReference>
<evidence type="ECO:0000313" key="1">
    <source>
        <dbReference type="EMBL" id="WAG61797.1"/>
    </source>
</evidence>
<name>A0AA47EKB2_9CLOT</name>
<evidence type="ECO:0000313" key="2">
    <source>
        <dbReference type="Proteomes" id="UP001164733"/>
    </source>
</evidence>
<proteinExistence type="predicted"/>
<organism evidence="1 2">
    <name type="scientific">Clostridium estertheticum</name>
    <dbReference type="NCBI Taxonomy" id="238834"/>
    <lineage>
        <taxon>Bacteria</taxon>
        <taxon>Bacillati</taxon>
        <taxon>Bacillota</taxon>
        <taxon>Clostridia</taxon>
        <taxon>Eubacteriales</taxon>
        <taxon>Clostridiaceae</taxon>
        <taxon>Clostridium</taxon>
    </lineage>
</organism>
<protein>
    <submittedName>
        <fullName evidence="1">Uncharacterized protein</fullName>
    </submittedName>
</protein>
<dbReference type="AlphaFoldDB" id="A0AA47EKB2"/>